<sequence length="123" mass="13629">MPGYHGASFIVMFLFGHIGVTYALFVCAAALKCYRGIKERPPIEVRDCPLAKYCAKNNLSDTRYDCDDLFFCRGEGCVPWLTKTSTICCCNSDLCNGGVASEPKQLSGFLSMISIIMVKLIMY</sequence>
<dbReference type="InterPro" id="IPR045860">
    <property type="entry name" value="Snake_toxin-like_sf"/>
</dbReference>
<keyword evidence="3" id="KW-1185">Reference proteome</keyword>
<dbReference type="SUPFAM" id="SSF57302">
    <property type="entry name" value="Snake toxin-like"/>
    <property type="match status" value="1"/>
</dbReference>
<comment type="caution">
    <text evidence="2">The sequence shown here is derived from an EMBL/GenBank/DDBJ whole genome shotgun (WGS) entry which is preliminary data.</text>
</comment>
<gene>
    <name evidence="2" type="ORF">CYNAS_LOCUS9300</name>
</gene>
<evidence type="ECO:0000256" key="1">
    <source>
        <dbReference type="SAM" id="Phobius"/>
    </source>
</evidence>
<evidence type="ECO:0000313" key="3">
    <source>
        <dbReference type="Proteomes" id="UP001176961"/>
    </source>
</evidence>
<accession>A0AA36GS51</accession>
<dbReference type="Proteomes" id="UP001176961">
    <property type="component" value="Unassembled WGS sequence"/>
</dbReference>
<keyword evidence="1" id="KW-0472">Membrane</keyword>
<keyword evidence="1" id="KW-1133">Transmembrane helix</keyword>
<feature type="transmembrane region" description="Helical" evidence="1">
    <location>
        <begin position="6"/>
        <end position="31"/>
    </location>
</feature>
<protein>
    <submittedName>
        <fullName evidence="2">Uncharacterized protein</fullName>
    </submittedName>
</protein>
<dbReference type="EMBL" id="CATQJL010000223">
    <property type="protein sequence ID" value="CAJ0597317.1"/>
    <property type="molecule type" value="Genomic_DNA"/>
</dbReference>
<keyword evidence="1" id="KW-0812">Transmembrane</keyword>
<evidence type="ECO:0000313" key="2">
    <source>
        <dbReference type="EMBL" id="CAJ0597317.1"/>
    </source>
</evidence>
<name>A0AA36GS51_CYLNA</name>
<organism evidence="2 3">
    <name type="scientific">Cylicocyclus nassatus</name>
    <name type="common">Nematode worm</name>
    <dbReference type="NCBI Taxonomy" id="53992"/>
    <lineage>
        <taxon>Eukaryota</taxon>
        <taxon>Metazoa</taxon>
        <taxon>Ecdysozoa</taxon>
        <taxon>Nematoda</taxon>
        <taxon>Chromadorea</taxon>
        <taxon>Rhabditida</taxon>
        <taxon>Rhabditina</taxon>
        <taxon>Rhabditomorpha</taxon>
        <taxon>Strongyloidea</taxon>
        <taxon>Strongylidae</taxon>
        <taxon>Cylicocyclus</taxon>
    </lineage>
</organism>
<reference evidence="2" key="1">
    <citation type="submission" date="2023-07" db="EMBL/GenBank/DDBJ databases">
        <authorList>
            <consortium name="CYATHOMIX"/>
        </authorList>
    </citation>
    <scope>NUCLEOTIDE SEQUENCE</scope>
    <source>
        <strain evidence="2">N/A</strain>
    </source>
</reference>
<proteinExistence type="predicted"/>
<dbReference type="AlphaFoldDB" id="A0AA36GS51"/>